<dbReference type="InterPro" id="IPR007462">
    <property type="entry name" value="COV1-like"/>
</dbReference>
<keyword evidence="1" id="KW-0812">Transmembrane</keyword>
<accession>A0A519BD08</accession>
<feature type="transmembrane region" description="Helical" evidence="1">
    <location>
        <begin position="54"/>
        <end position="75"/>
    </location>
</feature>
<evidence type="ECO:0000256" key="1">
    <source>
        <dbReference type="SAM" id="Phobius"/>
    </source>
</evidence>
<gene>
    <name evidence="2" type="ORF">EVJ47_02320</name>
</gene>
<dbReference type="Proteomes" id="UP000320813">
    <property type="component" value="Unassembled WGS sequence"/>
</dbReference>
<feature type="transmembrane region" description="Helical" evidence="1">
    <location>
        <begin position="12"/>
        <end position="34"/>
    </location>
</feature>
<name>A0A519BD08_9DELT</name>
<dbReference type="AlphaFoldDB" id="A0A519BD08"/>
<protein>
    <submittedName>
        <fullName evidence="2">DUF502 domain-containing protein</fullName>
    </submittedName>
</protein>
<dbReference type="EMBL" id="SGBD01000001">
    <property type="protein sequence ID" value="RZD15127.1"/>
    <property type="molecule type" value="Genomic_DNA"/>
</dbReference>
<organism evidence="2 3">
    <name type="scientific">Candidatus Acidulodesulfobacterium ferriphilum</name>
    <dbReference type="NCBI Taxonomy" id="2597223"/>
    <lineage>
        <taxon>Bacteria</taxon>
        <taxon>Deltaproteobacteria</taxon>
        <taxon>Candidatus Acidulodesulfobacterales</taxon>
        <taxon>Candidatus Acidulodesulfobacterium</taxon>
    </lineage>
</organism>
<keyword evidence="1" id="KW-0472">Membrane</keyword>
<reference evidence="2 3" key="1">
    <citation type="submission" date="2019-01" db="EMBL/GenBank/DDBJ databases">
        <title>Insights into ecological role of a new deltaproteobacterial order Candidatus Sinidesulfobacterales (Sva0485) by metagenomics and metatranscriptomics.</title>
        <authorList>
            <person name="Tan S."/>
            <person name="Liu J."/>
            <person name="Fang Y."/>
            <person name="Hedlund B.P."/>
            <person name="Lian Z.H."/>
            <person name="Huang L.Y."/>
            <person name="Li J.T."/>
            <person name="Huang L.N."/>
            <person name="Li W.J."/>
            <person name="Jiang H.C."/>
            <person name="Dong H.L."/>
            <person name="Shu W.S."/>
        </authorList>
    </citation>
    <scope>NUCLEOTIDE SEQUENCE [LARGE SCALE GENOMIC DNA]</scope>
    <source>
        <strain evidence="2">AP3</strain>
    </source>
</reference>
<evidence type="ECO:0000313" key="2">
    <source>
        <dbReference type="EMBL" id="RZD15127.1"/>
    </source>
</evidence>
<evidence type="ECO:0000313" key="3">
    <source>
        <dbReference type="Proteomes" id="UP000320813"/>
    </source>
</evidence>
<comment type="caution">
    <text evidence="2">The sequence shown here is derived from an EMBL/GenBank/DDBJ whole genome shotgun (WGS) entry which is preliminary data.</text>
</comment>
<keyword evidence="1" id="KW-1133">Transmembrane helix</keyword>
<proteinExistence type="predicted"/>
<dbReference type="PANTHER" id="PTHR31876">
    <property type="entry name" value="COV-LIKE PROTEIN 1"/>
    <property type="match status" value="1"/>
</dbReference>
<dbReference type="PANTHER" id="PTHR31876:SF26">
    <property type="entry name" value="PROTEIN LIKE COV 2"/>
    <property type="match status" value="1"/>
</dbReference>
<sequence length="199" mass="22862">MYKSLLSKIKNRFLTGLTVVIPGVITVFVVAWLLREVNQLFSPFSFFLKRYIHVYIPDIGLILLFVLILFAGFFITNWIGRAVINFYENVMLKIPLVSLLYKSTKQWVDIFSPDKTSFKKFILVRYNDNKYIYGFLTSNTRIKEGGDENDYVVVYVPTNHLYIGVNIIASKNDIIETNLSVEQGINIVLSAGIAFPDKL</sequence>
<dbReference type="Pfam" id="PF04367">
    <property type="entry name" value="DUF502"/>
    <property type="match status" value="1"/>
</dbReference>